<evidence type="ECO:0000259" key="2">
    <source>
        <dbReference type="Pfam" id="PF08620"/>
    </source>
</evidence>
<sequence length="1138" mass="125082">MSREELEEGRRAALDLFGPGVGDMLHRRLRFAELTAEDVHVYQSAPPSPKRKPLALMAPSASDREDPSLVSLGEWKGGADDSALAEQPEQPSVEASQRKGEDEELEEGTPEYIRRRFFPNLPADDPSLEWITSHPTSSQPQSSPSLRFDLAGSPIPASLSTSLPTHLGLHHHADGTHAGYTLDDVFLLSRSTVPAQRAAMLGVLGRIARRLGKMRRGGEEGKGMEELKGSEEEVRTRVAAAGIEGMGQRGGVGAMGVEVLWECVVGWDEELGDVEGVEFVESKQPSPGPGDQDGERKGGDAISTLPLDYILPQISEALSTSYLPSTSLAQLLSILHRLGQHSNAYATKIVSQPQLLSSVVTTFLHTPISSQPDPLAIQLLSTLALSSRANAVEASKYADALLRFVVTLPPDSTYSESLAAALISSALEFYTVLASYGLYASIAATASEHIRLLGTYVLSTKCTSRRLMAAWLNTLSAWMVCATDPHQTTPSHEILWSQVKGWGWGEEVLDLRSKLGAEEDGYEEVWTGLWGALASWLEGARVNGVRGGEEERQRVTERVSQDFETGKEGDVVLKAVENTRRCFAKLAGAGQSEAEKMGILQEVAKDGEVLSAVLRLWLACTPPYTDGPPASPPFILPFEDISSLAAQLSRHPIWSCLHEATLVIPGYATVYLRPFSSFLCYYLRLSRRLPGTTPDLWLAQACTVVQRCLPGDEDFVQRTMEQVTALVTPGFVSQAGWNVPNAIWESGGMEILTPFFAHSARPEVDDEERYGCIGPSELSPQSIARVDTLRVPSLSTLRTRMGKDFGLPLPRDWVLSPLDHLLRSGTSPVFKALPATWEASETDVTRAVLLLAKVVREVLSGHGLAGDFAIGREEMVFGCMKVFMLEHGQDQEGGGVQEEVFRDGVVGSLMGDLLAPFSWSQSRASSGPNETLERVSRRYLGPSTPFYQFYTDFLGLYDAISFSHHLFARLLLPPLSMRYAVDYRKLLWDDFNHTLRTIRAPVEDVLSEDLAEYLYPVEQDKVVVAAYLRALVKPGACHGFLRFVAVHHVAAHIWEDLRATGGPRDEERTEKLVKAVVTQGDLDVVRQVVLYKQVEGVPIGQGLLLPPQCFEQSGSWKEERLRQAERWDLKDRLQGLLT</sequence>
<dbReference type="AlphaFoldDB" id="A0A5C3MUT7"/>
<dbReference type="InterPro" id="IPR057989">
    <property type="entry name" value="TPR_RPAP1/MINIYO-like"/>
</dbReference>
<dbReference type="Pfam" id="PF08620">
    <property type="entry name" value="RPAP1_C"/>
    <property type="match status" value="1"/>
</dbReference>
<feature type="region of interest" description="Disordered" evidence="1">
    <location>
        <begin position="126"/>
        <end position="151"/>
    </location>
</feature>
<evidence type="ECO:0000313" key="5">
    <source>
        <dbReference type="Proteomes" id="UP000305948"/>
    </source>
</evidence>
<dbReference type="InterPro" id="IPR013929">
    <property type="entry name" value="RPAP1_C"/>
</dbReference>
<dbReference type="PANTHER" id="PTHR21483:SF18">
    <property type="entry name" value="RNA POLYMERASE II-ASSOCIATED PROTEIN 1"/>
    <property type="match status" value="1"/>
</dbReference>
<dbReference type="PANTHER" id="PTHR21483">
    <property type="entry name" value="RNA POLYMERASE II-ASSOCIATED PROTEIN 1"/>
    <property type="match status" value="1"/>
</dbReference>
<name>A0A5C3MUT7_9AGAM</name>
<proteinExistence type="predicted"/>
<dbReference type="Proteomes" id="UP000305948">
    <property type="component" value="Unassembled WGS sequence"/>
</dbReference>
<reference evidence="4 5" key="1">
    <citation type="journal article" date="2019" name="Nat. Ecol. Evol.">
        <title>Megaphylogeny resolves global patterns of mushroom evolution.</title>
        <authorList>
            <person name="Varga T."/>
            <person name="Krizsan K."/>
            <person name="Foldi C."/>
            <person name="Dima B."/>
            <person name="Sanchez-Garcia M."/>
            <person name="Sanchez-Ramirez S."/>
            <person name="Szollosi G.J."/>
            <person name="Szarkandi J.G."/>
            <person name="Papp V."/>
            <person name="Albert L."/>
            <person name="Andreopoulos W."/>
            <person name="Angelini C."/>
            <person name="Antonin V."/>
            <person name="Barry K.W."/>
            <person name="Bougher N.L."/>
            <person name="Buchanan P."/>
            <person name="Buyck B."/>
            <person name="Bense V."/>
            <person name="Catcheside P."/>
            <person name="Chovatia M."/>
            <person name="Cooper J."/>
            <person name="Damon W."/>
            <person name="Desjardin D."/>
            <person name="Finy P."/>
            <person name="Geml J."/>
            <person name="Haridas S."/>
            <person name="Hughes K."/>
            <person name="Justo A."/>
            <person name="Karasinski D."/>
            <person name="Kautmanova I."/>
            <person name="Kiss B."/>
            <person name="Kocsube S."/>
            <person name="Kotiranta H."/>
            <person name="LaButti K.M."/>
            <person name="Lechner B.E."/>
            <person name="Liimatainen K."/>
            <person name="Lipzen A."/>
            <person name="Lukacs Z."/>
            <person name="Mihaltcheva S."/>
            <person name="Morgado L.N."/>
            <person name="Niskanen T."/>
            <person name="Noordeloos M.E."/>
            <person name="Ohm R.A."/>
            <person name="Ortiz-Santana B."/>
            <person name="Ovrebo C."/>
            <person name="Racz N."/>
            <person name="Riley R."/>
            <person name="Savchenko A."/>
            <person name="Shiryaev A."/>
            <person name="Soop K."/>
            <person name="Spirin V."/>
            <person name="Szebenyi C."/>
            <person name="Tomsovsky M."/>
            <person name="Tulloss R.E."/>
            <person name="Uehling J."/>
            <person name="Grigoriev I.V."/>
            <person name="Vagvolgyi C."/>
            <person name="Papp T."/>
            <person name="Martin F.M."/>
            <person name="Miettinen O."/>
            <person name="Hibbett D.S."/>
            <person name="Nagy L.G."/>
        </authorList>
    </citation>
    <scope>NUCLEOTIDE SEQUENCE [LARGE SCALE GENOMIC DNA]</scope>
    <source>
        <strain evidence="4 5">OMC1185</strain>
    </source>
</reference>
<accession>A0A5C3MUT7</accession>
<evidence type="ECO:0000256" key="1">
    <source>
        <dbReference type="SAM" id="MobiDB-lite"/>
    </source>
</evidence>
<gene>
    <name evidence="4" type="ORF">OE88DRAFT_1760352</name>
</gene>
<dbReference type="InterPro" id="IPR039913">
    <property type="entry name" value="RPAP1/Rba50"/>
</dbReference>
<protein>
    <submittedName>
        <fullName evidence="4">Uncharacterized protein</fullName>
    </submittedName>
</protein>
<evidence type="ECO:0000313" key="4">
    <source>
        <dbReference type="EMBL" id="TFK48807.1"/>
    </source>
</evidence>
<feature type="domain" description="RPAP1 C-terminal" evidence="2">
    <location>
        <begin position="145"/>
        <end position="211"/>
    </location>
</feature>
<feature type="compositionally biased region" description="Low complexity" evidence="1">
    <location>
        <begin position="132"/>
        <end position="145"/>
    </location>
</feature>
<organism evidence="4 5">
    <name type="scientific">Heliocybe sulcata</name>
    <dbReference type="NCBI Taxonomy" id="5364"/>
    <lineage>
        <taxon>Eukaryota</taxon>
        <taxon>Fungi</taxon>
        <taxon>Dikarya</taxon>
        <taxon>Basidiomycota</taxon>
        <taxon>Agaricomycotina</taxon>
        <taxon>Agaricomycetes</taxon>
        <taxon>Gloeophyllales</taxon>
        <taxon>Gloeophyllaceae</taxon>
        <taxon>Heliocybe</taxon>
    </lineage>
</organism>
<evidence type="ECO:0000259" key="3">
    <source>
        <dbReference type="Pfam" id="PF25766"/>
    </source>
</evidence>
<dbReference type="GO" id="GO:0006366">
    <property type="term" value="P:transcription by RNA polymerase II"/>
    <property type="evidence" value="ECO:0007669"/>
    <property type="project" value="InterPro"/>
</dbReference>
<dbReference type="STRING" id="5364.A0A5C3MUT7"/>
<feature type="domain" description="RPAP1/MINIYO-like TPR repeats" evidence="3">
    <location>
        <begin position="944"/>
        <end position="1053"/>
    </location>
</feature>
<feature type="region of interest" description="Disordered" evidence="1">
    <location>
        <begin position="41"/>
        <end position="113"/>
    </location>
</feature>
<dbReference type="EMBL" id="ML213518">
    <property type="protein sequence ID" value="TFK48807.1"/>
    <property type="molecule type" value="Genomic_DNA"/>
</dbReference>
<keyword evidence="5" id="KW-1185">Reference proteome</keyword>
<feature type="region of interest" description="Disordered" evidence="1">
    <location>
        <begin position="279"/>
        <end position="299"/>
    </location>
</feature>
<dbReference type="Pfam" id="PF25766">
    <property type="entry name" value="TPR_RPAP1"/>
    <property type="match status" value="1"/>
</dbReference>
<dbReference type="OrthoDB" id="348201at2759"/>